<protein>
    <submittedName>
        <fullName evidence="2">Uncharacterized protein</fullName>
    </submittedName>
</protein>
<sequence length="142" mass="16213">YQMGKNVMIVTVTALMVFFTLTQAAPPRMTDDNIKPSLQCIGHNLLPLLKKINAVEECIGNPTYRIETNTDVLHGDIKNRLISFLTLPLRMLNAGYTYTGLLGLVNQDIGWLPVYLAHEYLVIARALYDIKRMHYYTVYDSF</sequence>
<evidence type="ECO:0000313" key="3">
    <source>
        <dbReference type="Proteomes" id="UP000320475"/>
    </source>
</evidence>
<feature type="signal peptide" evidence="1">
    <location>
        <begin position="1"/>
        <end position="24"/>
    </location>
</feature>
<dbReference type="VEuPathDB" id="FungiDB:SeMB42_g07355"/>
<feature type="non-terminal residue" evidence="2">
    <location>
        <position position="1"/>
    </location>
</feature>
<feature type="chain" id="PRO_5021283932" evidence="1">
    <location>
        <begin position="25"/>
        <end position="142"/>
    </location>
</feature>
<evidence type="ECO:0000256" key="1">
    <source>
        <dbReference type="SAM" id="SignalP"/>
    </source>
</evidence>
<proteinExistence type="predicted"/>
<dbReference type="EMBL" id="QEAM01000990">
    <property type="protein sequence ID" value="TPX32179.1"/>
    <property type="molecule type" value="Genomic_DNA"/>
</dbReference>
<dbReference type="AlphaFoldDB" id="A0A507BZ84"/>
<organism evidence="2 3">
    <name type="scientific">Synchytrium endobioticum</name>
    <dbReference type="NCBI Taxonomy" id="286115"/>
    <lineage>
        <taxon>Eukaryota</taxon>
        <taxon>Fungi</taxon>
        <taxon>Fungi incertae sedis</taxon>
        <taxon>Chytridiomycota</taxon>
        <taxon>Chytridiomycota incertae sedis</taxon>
        <taxon>Chytridiomycetes</taxon>
        <taxon>Synchytriales</taxon>
        <taxon>Synchytriaceae</taxon>
        <taxon>Synchytrium</taxon>
    </lineage>
</organism>
<reference evidence="2 3" key="1">
    <citation type="journal article" date="2019" name="Sci. Rep.">
        <title>Comparative genomics of chytrid fungi reveal insights into the obligate biotrophic and pathogenic lifestyle of Synchytrium endobioticum.</title>
        <authorList>
            <person name="van de Vossenberg B.T.L.H."/>
            <person name="Warris S."/>
            <person name="Nguyen H.D.T."/>
            <person name="van Gent-Pelzer M.P.E."/>
            <person name="Joly D.L."/>
            <person name="van de Geest H.C."/>
            <person name="Bonants P.J.M."/>
            <person name="Smith D.S."/>
            <person name="Levesque C.A."/>
            <person name="van der Lee T.A.J."/>
        </authorList>
    </citation>
    <scope>NUCLEOTIDE SEQUENCE [LARGE SCALE GENOMIC DNA]</scope>
    <source>
        <strain evidence="2 3">LEV6574</strain>
    </source>
</reference>
<evidence type="ECO:0000313" key="2">
    <source>
        <dbReference type="EMBL" id="TPX32179.1"/>
    </source>
</evidence>
<comment type="caution">
    <text evidence="2">The sequence shown here is derived from an EMBL/GenBank/DDBJ whole genome shotgun (WGS) entry which is preliminary data.</text>
</comment>
<name>A0A507BZ84_9FUNG</name>
<gene>
    <name evidence="2" type="ORF">SeLEV6574_g08477</name>
</gene>
<keyword evidence="1" id="KW-0732">Signal</keyword>
<accession>A0A507BZ84</accession>
<dbReference type="Proteomes" id="UP000320475">
    <property type="component" value="Unassembled WGS sequence"/>
</dbReference>